<organism evidence="1">
    <name type="scientific">Salvia splendens</name>
    <name type="common">Scarlet sage</name>
    <dbReference type="NCBI Taxonomy" id="180675"/>
    <lineage>
        <taxon>Eukaryota</taxon>
        <taxon>Viridiplantae</taxon>
        <taxon>Streptophyta</taxon>
        <taxon>Embryophyta</taxon>
        <taxon>Tracheophyta</taxon>
        <taxon>Spermatophyta</taxon>
        <taxon>Magnoliopsida</taxon>
        <taxon>eudicotyledons</taxon>
        <taxon>Gunneridae</taxon>
        <taxon>Pentapetalae</taxon>
        <taxon>asterids</taxon>
        <taxon>lamiids</taxon>
        <taxon>Lamiales</taxon>
        <taxon>Lamiaceae</taxon>
        <taxon>Nepetoideae</taxon>
        <taxon>Mentheae</taxon>
        <taxon>Salviinae</taxon>
        <taxon>Salvia</taxon>
        <taxon>Salvia subgen. Calosphace</taxon>
        <taxon>core Calosphace</taxon>
    </lineage>
</organism>
<reference evidence="1" key="1">
    <citation type="submission" date="2018-01" db="EMBL/GenBank/DDBJ databases">
        <authorList>
            <person name="Mao J.F."/>
        </authorList>
    </citation>
    <scope>NUCLEOTIDE SEQUENCE</scope>
    <source>
        <strain evidence="1">Huo1</strain>
        <tissue evidence="1">Leaf</tissue>
    </source>
</reference>
<evidence type="ECO:0000313" key="1">
    <source>
        <dbReference type="EMBL" id="KAG6407172.1"/>
    </source>
</evidence>
<accession>A0A8X8ZJD3</accession>
<comment type="caution">
    <text evidence="1">The sequence shown here is derived from an EMBL/GenBank/DDBJ whole genome shotgun (WGS) entry which is preliminary data.</text>
</comment>
<dbReference type="Proteomes" id="UP000298416">
    <property type="component" value="Unassembled WGS sequence"/>
</dbReference>
<evidence type="ECO:0000313" key="2">
    <source>
        <dbReference type="Proteomes" id="UP000298416"/>
    </source>
</evidence>
<reference evidence="1" key="2">
    <citation type="submission" date="2020-08" db="EMBL/GenBank/DDBJ databases">
        <title>Plant Genome Project.</title>
        <authorList>
            <person name="Zhang R.-G."/>
        </authorList>
    </citation>
    <scope>NUCLEOTIDE SEQUENCE</scope>
    <source>
        <strain evidence="1">Huo1</strain>
        <tissue evidence="1">Leaf</tissue>
    </source>
</reference>
<name>A0A8X8ZJD3_SALSN</name>
<proteinExistence type="predicted"/>
<keyword evidence="2" id="KW-1185">Reference proteome</keyword>
<sequence length="88" mass="9412">MKLVAAIQTTTCLETRENVVFGIGGIHVGVGNGPDANMQAVANGKKGREGGRRGGFKRKDLNGSSFLLGNFIKPRCCRLVFLNAPWPP</sequence>
<dbReference type="AlphaFoldDB" id="A0A8X8ZJD3"/>
<protein>
    <submittedName>
        <fullName evidence="1">Uncharacterized protein</fullName>
    </submittedName>
</protein>
<dbReference type="EMBL" id="PNBA02000011">
    <property type="protein sequence ID" value="KAG6407172.1"/>
    <property type="molecule type" value="Genomic_DNA"/>
</dbReference>
<gene>
    <name evidence="1" type="ORF">SASPL_130156</name>
</gene>